<dbReference type="AlphaFoldDB" id="M1VCW7"/>
<evidence type="ECO:0000256" key="8">
    <source>
        <dbReference type="ARBA" id="ARBA00023239"/>
    </source>
</evidence>
<dbReference type="InterPro" id="IPR007115">
    <property type="entry name" value="6-PTP_synth/QueD"/>
</dbReference>
<evidence type="ECO:0000256" key="5">
    <source>
        <dbReference type="ARBA" id="ARBA00022723"/>
    </source>
</evidence>
<dbReference type="Gene3D" id="3.30.479.10">
    <property type="entry name" value="6-pyruvoyl tetrahydropterin synthase/QueD"/>
    <property type="match status" value="1"/>
</dbReference>
<gene>
    <name evidence="9" type="ORF">CYME_CMK120C</name>
</gene>
<dbReference type="EC" id="4.2.3.12" evidence="4"/>
<dbReference type="GO" id="GO:0003874">
    <property type="term" value="F:6-pyruvoyltetrahydropterin synthase activity"/>
    <property type="evidence" value="ECO:0007669"/>
    <property type="project" value="UniProtKB-EC"/>
</dbReference>
<evidence type="ECO:0000313" key="9">
    <source>
        <dbReference type="EMBL" id="BAM80502.1"/>
    </source>
</evidence>
<dbReference type="InterPro" id="IPR038418">
    <property type="entry name" value="6-PTP_synth/QueD_sf"/>
</dbReference>
<evidence type="ECO:0000256" key="4">
    <source>
        <dbReference type="ARBA" id="ARBA00013100"/>
    </source>
</evidence>
<dbReference type="GO" id="GO:0046872">
    <property type="term" value="F:metal ion binding"/>
    <property type="evidence" value="ECO:0007669"/>
    <property type="project" value="UniProtKB-KW"/>
</dbReference>
<evidence type="ECO:0000256" key="3">
    <source>
        <dbReference type="ARBA" id="ARBA00009164"/>
    </source>
</evidence>
<organism evidence="9 10">
    <name type="scientific">Cyanidioschyzon merolae (strain NIES-3377 / 10D)</name>
    <name type="common">Unicellular red alga</name>
    <dbReference type="NCBI Taxonomy" id="280699"/>
    <lineage>
        <taxon>Eukaryota</taxon>
        <taxon>Rhodophyta</taxon>
        <taxon>Bangiophyceae</taxon>
        <taxon>Cyanidiales</taxon>
        <taxon>Cyanidiaceae</taxon>
        <taxon>Cyanidioschyzon</taxon>
    </lineage>
</organism>
<dbReference type="Gramene" id="CMK120CT">
    <property type="protein sequence ID" value="CMK120CT"/>
    <property type="gene ID" value="CMK120C"/>
</dbReference>
<dbReference type="GO" id="GO:0006729">
    <property type="term" value="P:tetrahydrobiopterin biosynthetic process"/>
    <property type="evidence" value="ECO:0007669"/>
    <property type="project" value="UniProtKB-UniPathway"/>
</dbReference>
<dbReference type="OrthoDB" id="188652at2759"/>
<comment type="cofactor">
    <cofactor evidence="1">
        <name>Zn(2+)</name>
        <dbReference type="ChEBI" id="CHEBI:29105"/>
    </cofactor>
</comment>
<dbReference type="PANTHER" id="PTHR12589">
    <property type="entry name" value="PYRUVOYL TETRAHYDROBIOPTERIN SYNTHASE"/>
    <property type="match status" value="1"/>
</dbReference>
<evidence type="ECO:0000313" key="10">
    <source>
        <dbReference type="Proteomes" id="UP000007014"/>
    </source>
</evidence>
<dbReference type="Pfam" id="PF01242">
    <property type="entry name" value="PTPS"/>
    <property type="match status" value="1"/>
</dbReference>
<evidence type="ECO:0000256" key="7">
    <source>
        <dbReference type="ARBA" id="ARBA00023007"/>
    </source>
</evidence>
<comment type="similarity">
    <text evidence="3">Belongs to the PTPS family.</text>
</comment>
<dbReference type="UniPathway" id="UPA00849">
    <property type="reaction ID" value="UER00819"/>
</dbReference>
<keyword evidence="7" id="KW-0783">Tetrahydrobiopterin biosynthesis</keyword>
<dbReference type="GeneID" id="16994476"/>
<reference evidence="9 10" key="1">
    <citation type="journal article" date="2004" name="Nature">
        <title>Genome sequence of the ultrasmall unicellular red alga Cyanidioschyzon merolae 10D.</title>
        <authorList>
            <person name="Matsuzaki M."/>
            <person name="Misumi O."/>
            <person name="Shin-i T."/>
            <person name="Maruyama S."/>
            <person name="Takahara M."/>
            <person name="Miyagishima S."/>
            <person name="Mori T."/>
            <person name="Nishida K."/>
            <person name="Yagisawa F."/>
            <person name="Nishida K."/>
            <person name="Yoshida Y."/>
            <person name="Nishimura Y."/>
            <person name="Nakao S."/>
            <person name="Kobayashi T."/>
            <person name="Momoyama Y."/>
            <person name="Higashiyama T."/>
            <person name="Minoda A."/>
            <person name="Sano M."/>
            <person name="Nomoto H."/>
            <person name="Oishi K."/>
            <person name="Hayashi H."/>
            <person name="Ohta F."/>
            <person name="Nishizaka S."/>
            <person name="Haga S."/>
            <person name="Miura S."/>
            <person name="Morishita T."/>
            <person name="Kabeya Y."/>
            <person name="Terasawa K."/>
            <person name="Suzuki Y."/>
            <person name="Ishii Y."/>
            <person name="Asakawa S."/>
            <person name="Takano H."/>
            <person name="Ohta N."/>
            <person name="Kuroiwa H."/>
            <person name="Tanaka K."/>
            <person name="Shimizu N."/>
            <person name="Sugano S."/>
            <person name="Sato N."/>
            <person name="Nozaki H."/>
            <person name="Ogasawara N."/>
            <person name="Kohara Y."/>
            <person name="Kuroiwa T."/>
        </authorList>
    </citation>
    <scope>NUCLEOTIDE SEQUENCE [LARGE SCALE GENOMIC DNA]</scope>
    <source>
        <strain evidence="9 10">10D</strain>
    </source>
</reference>
<dbReference type="eggNOG" id="ENOG502S557">
    <property type="taxonomic scope" value="Eukaryota"/>
</dbReference>
<comment type="pathway">
    <text evidence="2">Cofactor biosynthesis; tetrahydrobiopterin biosynthesis; tetrahydrobiopterin from 7,8-dihydroneopterin triphosphate: step 1/3.</text>
</comment>
<evidence type="ECO:0000256" key="1">
    <source>
        <dbReference type="ARBA" id="ARBA00001947"/>
    </source>
</evidence>
<keyword evidence="5" id="KW-0479">Metal-binding</keyword>
<dbReference type="SUPFAM" id="SSF55620">
    <property type="entry name" value="Tetrahydrobiopterin biosynthesis enzymes-like"/>
    <property type="match status" value="1"/>
</dbReference>
<accession>M1VCW7</accession>
<name>M1VCW7_CYAM1</name>
<dbReference type="PANTHER" id="PTHR12589:SF7">
    <property type="entry name" value="6-PYRUVOYL TETRAHYDROBIOPTERIN SYNTHASE"/>
    <property type="match status" value="1"/>
</dbReference>
<dbReference type="Proteomes" id="UP000007014">
    <property type="component" value="Chromosome 11"/>
</dbReference>
<reference evidence="9 10" key="2">
    <citation type="journal article" date="2007" name="BMC Biol.">
        <title>A 100%-complete sequence reveals unusually simple genomic features in the hot-spring red alga Cyanidioschyzon merolae.</title>
        <authorList>
            <person name="Nozaki H."/>
            <person name="Takano H."/>
            <person name="Misumi O."/>
            <person name="Terasawa K."/>
            <person name="Matsuzaki M."/>
            <person name="Maruyama S."/>
            <person name="Nishida K."/>
            <person name="Yagisawa F."/>
            <person name="Yoshida Y."/>
            <person name="Fujiwara T."/>
            <person name="Takio S."/>
            <person name="Tamura K."/>
            <person name="Chung S.J."/>
            <person name="Nakamura S."/>
            <person name="Kuroiwa H."/>
            <person name="Tanaka K."/>
            <person name="Sato N."/>
            <person name="Kuroiwa T."/>
        </authorList>
    </citation>
    <scope>NUCLEOTIDE SEQUENCE [LARGE SCALE GENOMIC DNA]</scope>
    <source>
        <strain evidence="9 10">10D</strain>
    </source>
</reference>
<dbReference type="OMA" id="ESHVAWA"/>
<proteinExistence type="inferred from homology"/>
<dbReference type="KEGG" id="cme:CYME_CMK120C"/>
<dbReference type="EMBL" id="AP006493">
    <property type="protein sequence ID" value="BAM80502.1"/>
    <property type="molecule type" value="Genomic_DNA"/>
</dbReference>
<dbReference type="HOGENOM" id="CLU_111016_6_3_1"/>
<protein>
    <recommendedName>
        <fullName evidence="4">6-pyruvoyltetrahydropterin synthase</fullName>
        <ecNumber evidence="4">4.2.3.12</ecNumber>
    </recommendedName>
</protein>
<evidence type="ECO:0000256" key="2">
    <source>
        <dbReference type="ARBA" id="ARBA00005126"/>
    </source>
</evidence>
<keyword evidence="8" id="KW-0456">Lyase</keyword>
<keyword evidence="10" id="KW-1185">Reference proteome</keyword>
<evidence type="ECO:0000256" key="6">
    <source>
        <dbReference type="ARBA" id="ARBA00022833"/>
    </source>
</evidence>
<dbReference type="RefSeq" id="XP_005536538.1">
    <property type="nucleotide sequence ID" value="XM_005536481.1"/>
</dbReference>
<keyword evidence="6" id="KW-0862">Zinc</keyword>
<sequence>MPFCVGVRDSVMIAHSFRGEAFGCAQNLHGATYTVEAEFFADALQPDTNWVIDIGAASKALATALEPYQCRNLDDLEEFRGQNTTTEFMARHIHSRLRTLLSFQGRLRVTLHESFKAWASFEA</sequence>